<accession>A0A9K3KJ88</accession>
<keyword evidence="3" id="KW-1185">Reference proteome</keyword>
<reference evidence="2" key="1">
    <citation type="journal article" date="2021" name="Sci. Rep.">
        <title>Diploid genomic architecture of Nitzschia inconspicua, an elite biomass production diatom.</title>
        <authorList>
            <person name="Oliver A."/>
            <person name="Podell S."/>
            <person name="Pinowska A."/>
            <person name="Traller J.C."/>
            <person name="Smith S.R."/>
            <person name="McClure R."/>
            <person name="Beliaev A."/>
            <person name="Bohutskyi P."/>
            <person name="Hill E.A."/>
            <person name="Rabines A."/>
            <person name="Zheng H."/>
            <person name="Allen L.Z."/>
            <person name="Kuo A."/>
            <person name="Grigoriev I.V."/>
            <person name="Allen A.E."/>
            <person name="Hazlebeck D."/>
            <person name="Allen E.E."/>
        </authorList>
    </citation>
    <scope>NUCLEOTIDE SEQUENCE</scope>
    <source>
        <strain evidence="2">Hildebrandi</strain>
    </source>
</reference>
<proteinExistence type="predicted"/>
<organism evidence="2 3">
    <name type="scientific">Nitzschia inconspicua</name>
    <dbReference type="NCBI Taxonomy" id="303405"/>
    <lineage>
        <taxon>Eukaryota</taxon>
        <taxon>Sar</taxon>
        <taxon>Stramenopiles</taxon>
        <taxon>Ochrophyta</taxon>
        <taxon>Bacillariophyta</taxon>
        <taxon>Bacillariophyceae</taxon>
        <taxon>Bacillariophycidae</taxon>
        <taxon>Bacillariales</taxon>
        <taxon>Bacillariaceae</taxon>
        <taxon>Nitzschia</taxon>
    </lineage>
</organism>
<gene>
    <name evidence="2" type="ORF">IV203_032280</name>
</gene>
<name>A0A9K3KJ88_9STRA</name>
<sequence>MLSVHHDGVTSIVSAQSHCPHARCRRKDHLQGPNKRSKPSVSADANQILECRRELPELPQINQVHIINMETKESERLPVPTTASDQPTWFFTSGRLPFMMYPLPTRQGFFGRTLIDVNVNKKDDVRILNIAEPTIHGYFQTNKGGTLSFTFENPFYKGDYGSTPTDRQTNSETLDYQ</sequence>
<evidence type="ECO:0000313" key="3">
    <source>
        <dbReference type="Proteomes" id="UP000693970"/>
    </source>
</evidence>
<reference evidence="2" key="2">
    <citation type="submission" date="2021-04" db="EMBL/GenBank/DDBJ databases">
        <authorList>
            <person name="Podell S."/>
        </authorList>
    </citation>
    <scope>NUCLEOTIDE SEQUENCE</scope>
    <source>
        <strain evidence="2">Hildebrandi</strain>
    </source>
</reference>
<evidence type="ECO:0000256" key="1">
    <source>
        <dbReference type="SAM" id="MobiDB-lite"/>
    </source>
</evidence>
<dbReference type="Proteomes" id="UP000693970">
    <property type="component" value="Unassembled WGS sequence"/>
</dbReference>
<evidence type="ECO:0000313" key="2">
    <source>
        <dbReference type="EMBL" id="KAG7344749.1"/>
    </source>
</evidence>
<comment type="caution">
    <text evidence="2">The sequence shown here is derived from an EMBL/GenBank/DDBJ whole genome shotgun (WGS) entry which is preliminary data.</text>
</comment>
<feature type="region of interest" description="Disordered" evidence="1">
    <location>
        <begin position="14"/>
        <end position="45"/>
    </location>
</feature>
<protein>
    <submittedName>
        <fullName evidence="2">Uncharacterized protein</fullName>
    </submittedName>
</protein>
<dbReference type="EMBL" id="JAGRRH010000022">
    <property type="protein sequence ID" value="KAG7344749.1"/>
    <property type="molecule type" value="Genomic_DNA"/>
</dbReference>
<dbReference type="AlphaFoldDB" id="A0A9K3KJ88"/>